<protein>
    <submittedName>
        <fullName evidence="2">Uncharacterized protein</fullName>
    </submittedName>
</protein>
<proteinExistence type="predicted"/>
<dbReference type="RefSeq" id="WP_240831273.1">
    <property type="nucleotide sequence ID" value="NZ_JAKWBL010000003.1"/>
</dbReference>
<comment type="caution">
    <text evidence="2">The sequence shown here is derived from an EMBL/GenBank/DDBJ whole genome shotgun (WGS) entry which is preliminary data.</text>
</comment>
<sequence>MAKSNKKKNDPINSGKEVKESNDPHIDQDVPGFPDPPSGKEDLKKKEPIKKAYKK</sequence>
<evidence type="ECO:0000313" key="3">
    <source>
        <dbReference type="Proteomes" id="UP001202248"/>
    </source>
</evidence>
<keyword evidence="3" id="KW-1185">Reference proteome</keyword>
<organism evidence="2 3">
    <name type="scientific">Niabella ginsengisoli</name>
    <dbReference type="NCBI Taxonomy" id="522298"/>
    <lineage>
        <taxon>Bacteria</taxon>
        <taxon>Pseudomonadati</taxon>
        <taxon>Bacteroidota</taxon>
        <taxon>Chitinophagia</taxon>
        <taxon>Chitinophagales</taxon>
        <taxon>Chitinophagaceae</taxon>
        <taxon>Niabella</taxon>
    </lineage>
</organism>
<accession>A0ABS9SLZ4</accession>
<gene>
    <name evidence="2" type="ORF">MKP09_16520</name>
</gene>
<feature type="region of interest" description="Disordered" evidence="1">
    <location>
        <begin position="1"/>
        <end position="55"/>
    </location>
</feature>
<dbReference type="Proteomes" id="UP001202248">
    <property type="component" value="Unassembled WGS sequence"/>
</dbReference>
<evidence type="ECO:0000256" key="1">
    <source>
        <dbReference type="SAM" id="MobiDB-lite"/>
    </source>
</evidence>
<feature type="compositionally biased region" description="Basic and acidic residues" evidence="1">
    <location>
        <begin position="38"/>
        <end position="55"/>
    </location>
</feature>
<evidence type="ECO:0000313" key="2">
    <source>
        <dbReference type="EMBL" id="MCH5599400.1"/>
    </source>
</evidence>
<feature type="compositionally biased region" description="Basic and acidic residues" evidence="1">
    <location>
        <begin position="16"/>
        <end position="28"/>
    </location>
</feature>
<reference evidence="2 3" key="1">
    <citation type="submission" date="2022-02" db="EMBL/GenBank/DDBJ databases">
        <authorList>
            <person name="Min J."/>
        </authorList>
    </citation>
    <scope>NUCLEOTIDE SEQUENCE [LARGE SCALE GENOMIC DNA]</scope>
    <source>
        <strain evidence="2 3">GR10-1</strain>
    </source>
</reference>
<name>A0ABS9SLZ4_9BACT</name>
<dbReference type="EMBL" id="JAKWBL010000003">
    <property type="protein sequence ID" value="MCH5599400.1"/>
    <property type="molecule type" value="Genomic_DNA"/>
</dbReference>